<comment type="caution">
    <text evidence="3">The sequence shown here is derived from an EMBL/GenBank/DDBJ whole genome shotgun (WGS) entry which is preliminary data.</text>
</comment>
<dbReference type="InterPro" id="IPR000600">
    <property type="entry name" value="ROK"/>
</dbReference>
<sequence>MQDCTIGVDIGGTNIRVARISPSGEILRKKIVAGSRDRPTAIGLITDLIVEMDGPDVTAIGIGVPGRVDADTGMVLSGGYLDLSNCDFKGMIEERFGRPVAISNDCSMALLGEAAIGAAAGLTSVVMLTIGTGIGGAAMENGRIVNGKQSAGQLGHIIVNHAGRKCVCGQRGCVETESSGTALGRHLEEAGYQPGTRFEDVLPLARAGDERALEALRNWTSPLRAAIGTLAATFDPAVLLLGGGMGQAAVTALGFLAKAQGWYCTEVRAAALGDDAGLIGAGLTAHDFARKTLANPAPRKPKRIILVNGVPASGKSSVSRALSRQTGFPVLAIDTIKNPFLEHIDGVDRLFNRTLGKASYQAIWSIIKEAPEGASFIVDAWFGFQPIELLKDYLAMLKPVEIAEIWCNAPPDVIGERYRSRLQDRLPGHPGESYVPELIALAARAEPTGLAPIYDVDTTTAFDEKAVLRWLEKCFEREDTPARRQVA</sequence>
<dbReference type="Pfam" id="PF00480">
    <property type="entry name" value="ROK"/>
    <property type="match status" value="1"/>
</dbReference>
<dbReference type="InterPro" id="IPR043129">
    <property type="entry name" value="ATPase_NBD"/>
</dbReference>
<evidence type="ECO:0000313" key="2">
    <source>
        <dbReference type="EMBL" id="MBB4006243.1"/>
    </source>
</evidence>
<dbReference type="PANTHER" id="PTHR18964">
    <property type="entry name" value="ROK (REPRESSOR, ORF, KINASE) FAMILY"/>
    <property type="match status" value="1"/>
</dbReference>
<comment type="similarity">
    <text evidence="1">Belongs to the ROK (NagC/XylR) family.</text>
</comment>
<keyword evidence="2" id="KW-0808">Transferase</keyword>
<dbReference type="Gene3D" id="3.30.420.40">
    <property type="match status" value="2"/>
</dbReference>
<dbReference type="Gene3D" id="3.40.50.300">
    <property type="entry name" value="P-loop containing nucleotide triphosphate hydrolases"/>
    <property type="match status" value="1"/>
</dbReference>
<evidence type="ECO:0000313" key="4">
    <source>
        <dbReference type="Proteomes" id="UP000185598"/>
    </source>
</evidence>
<proteinExistence type="inferred from homology"/>
<dbReference type="RefSeq" id="WP_075615633.1">
    <property type="nucleotide sequence ID" value="NZ_JACIED010000001.1"/>
</dbReference>
<name>A0A1Q9A5K3_9HYPH</name>
<dbReference type="STRING" id="887144.BJF91_19290"/>
<accession>A0A1Q9A5K3</accession>
<reference evidence="3 4" key="1">
    <citation type="submission" date="2016-09" db="EMBL/GenBank/DDBJ databases">
        <title>Rhizobium oryziradicis sp. nov., isolated from the root of rice.</title>
        <authorList>
            <person name="Zhao J."/>
            <person name="Zhang X."/>
        </authorList>
    </citation>
    <scope>NUCLEOTIDE SEQUENCE [LARGE SCALE GENOMIC DNA]</scope>
    <source>
        <strain evidence="3 4">14971</strain>
    </source>
</reference>
<dbReference type="AlphaFoldDB" id="A0A1Q9A5K3"/>
<evidence type="ECO:0000313" key="5">
    <source>
        <dbReference type="Proteomes" id="UP000544107"/>
    </source>
</evidence>
<dbReference type="SUPFAM" id="SSF53067">
    <property type="entry name" value="Actin-like ATPase domain"/>
    <property type="match status" value="1"/>
</dbReference>
<dbReference type="Pfam" id="PF13671">
    <property type="entry name" value="AAA_33"/>
    <property type="match status" value="1"/>
</dbReference>
<dbReference type="EC" id="2.7.1.2" evidence="2"/>
<reference evidence="2 5" key="2">
    <citation type="submission" date="2020-08" db="EMBL/GenBank/DDBJ databases">
        <title>Genomic Encyclopedia of Type Strains, Phase IV (KMG-IV): sequencing the most valuable type-strain genomes for metagenomic binning, comparative biology and taxonomic classification.</title>
        <authorList>
            <person name="Goeker M."/>
        </authorList>
    </citation>
    <scope>NUCLEOTIDE SEQUENCE [LARGE SCALE GENOMIC DNA]</scope>
    <source>
        <strain evidence="2 5">DSM 100021</strain>
    </source>
</reference>
<protein>
    <submittedName>
        <fullName evidence="2">Glucokinase</fullName>
        <ecNumber evidence="2">2.7.1.2</ecNumber>
    </submittedName>
    <submittedName>
        <fullName evidence="3">Transcriptional regulator</fullName>
    </submittedName>
</protein>
<dbReference type="EMBL" id="MKIN01000022">
    <property type="protein sequence ID" value="OLP49844.1"/>
    <property type="molecule type" value="Genomic_DNA"/>
</dbReference>
<dbReference type="Proteomes" id="UP000544107">
    <property type="component" value="Unassembled WGS sequence"/>
</dbReference>
<dbReference type="OrthoDB" id="9810372at2"/>
<evidence type="ECO:0000313" key="3">
    <source>
        <dbReference type="EMBL" id="OLP49844.1"/>
    </source>
</evidence>
<keyword evidence="4" id="KW-1185">Reference proteome</keyword>
<dbReference type="SUPFAM" id="SSF52540">
    <property type="entry name" value="P-loop containing nucleoside triphosphate hydrolases"/>
    <property type="match status" value="1"/>
</dbReference>
<dbReference type="PANTHER" id="PTHR18964:SF149">
    <property type="entry name" value="BIFUNCTIONAL UDP-N-ACETYLGLUCOSAMINE 2-EPIMERASE_N-ACETYLMANNOSAMINE KINASE"/>
    <property type="match status" value="1"/>
</dbReference>
<evidence type="ECO:0000256" key="1">
    <source>
        <dbReference type="ARBA" id="ARBA00006479"/>
    </source>
</evidence>
<dbReference type="EMBL" id="JACIED010000001">
    <property type="protein sequence ID" value="MBB4006243.1"/>
    <property type="molecule type" value="Genomic_DNA"/>
</dbReference>
<dbReference type="PROSITE" id="PS01125">
    <property type="entry name" value="ROK"/>
    <property type="match status" value="1"/>
</dbReference>
<dbReference type="InterPro" id="IPR027417">
    <property type="entry name" value="P-loop_NTPase"/>
</dbReference>
<dbReference type="Proteomes" id="UP000185598">
    <property type="component" value="Unassembled WGS sequence"/>
</dbReference>
<dbReference type="GO" id="GO:0004340">
    <property type="term" value="F:glucokinase activity"/>
    <property type="evidence" value="ECO:0007669"/>
    <property type="project" value="UniProtKB-EC"/>
</dbReference>
<dbReference type="InterPro" id="IPR049874">
    <property type="entry name" value="ROK_cs"/>
</dbReference>
<keyword evidence="2" id="KW-0418">Kinase</keyword>
<gene>
    <name evidence="3" type="ORF">BJF91_19290</name>
    <name evidence="2" type="ORF">GGQ71_000479</name>
</gene>
<organism evidence="3 4">
    <name type="scientific">Allorhizobium taibaishanense</name>
    <dbReference type="NCBI Taxonomy" id="887144"/>
    <lineage>
        <taxon>Bacteria</taxon>
        <taxon>Pseudomonadati</taxon>
        <taxon>Pseudomonadota</taxon>
        <taxon>Alphaproteobacteria</taxon>
        <taxon>Hyphomicrobiales</taxon>
        <taxon>Rhizobiaceae</taxon>
        <taxon>Rhizobium/Agrobacterium group</taxon>
        <taxon>Allorhizobium</taxon>
    </lineage>
</organism>